<dbReference type="RefSeq" id="WP_394007061.1">
    <property type="nucleotide sequence ID" value="NZ_JBAFUR010000001.1"/>
</dbReference>
<gene>
    <name evidence="1" type="ORF">V5F30_00150</name>
</gene>
<evidence type="ECO:0000313" key="2">
    <source>
        <dbReference type="Proteomes" id="UP001604043"/>
    </source>
</evidence>
<dbReference type="Pfam" id="PF13554">
    <property type="entry name" value="Phage_tail_terminator_5"/>
    <property type="match status" value="1"/>
</dbReference>
<dbReference type="InterPro" id="IPR025395">
    <property type="entry name" value="Phage_tail_terminator-like"/>
</dbReference>
<evidence type="ECO:0000313" key="1">
    <source>
        <dbReference type="EMBL" id="MFG1250594.1"/>
    </source>
</evidence>
<dbReference type="EMBL" id="JBAFUR010000001">
    <property type="protein sequence ID" value="MFG1250594.1"/>
    <property type="molecule type" value="Genomic_DNA"/>
</dbReference>
<name>A0ABW6ZAF6_9HYPH</name>
<dbReference type="Proteomes" id="UP001604043">
    <property type="component" value="Unassembled WGS sequence"/>
</dbReference>
<organism evidence="1 2">
    <name type="scientific">Xanthobacter aminoxidans</name>
    <dbReference type="NCBI Taxonomy" id="186280"/>
    <lineage>
        <taxon>Bacteria</taxon>
        <taxon>Pseudomonadati</taxon>
        <taxon>Pseudomonadota</taxon>
        <taxon>Alphaproteobacteria</taxon>
        <taxon>Hyphomicrobiales</taxon>
        <taxon>Xanthobacteraceae</taxon>
        <taxon>Xanthobacter</taxon>
    </lineage>
</organism>
<reference evidence="1 2" key="1">
    <citation type="submission" date="2024-02" db="EMBL/GenBank/DDBJ databases">
        <title>Expansion and revision of Xanthobacter and proposal of Roseixanthobacter gen. nov.</title>
        <authorList>
            <person name="Soltysiak M.P.M."/>
            <person name="Jalihal A."/>
            <person name="Ory A."/>
            <person name="Chrisophersen C."/>
            <person name="Lee A.D."/>
            <person name="Boulton J."/>
            <person name="Springer M."/>
        </authorList>
    </citation>
    <scope>NUCLEOTIDE SEQUENCE [LARGE SCALE GENOMIC DNA]</scope>
    <source>
        <strain evidence="1 2">CB5</strain>
    </source>
</reference>
<protein>
    <submittedName>
        <fullName evidence="1">Phage tail terminator-like protein</fullName>
    </submittedName>
</protein>
<comment type="caution">
    <text evidence="1">The sequence shown here is derived from an EMBL/GenBank/DDBJ whole genome shotgun (WGS) entry which is preliminary data.</text>
</comment>
<sequence>MASFAVMAAVNARLDAVWSRTLVRYPNAADAADGIQVPADKSPFLAVQYPLADEEQITVGAPGHNVFREEGVIRFVLQIPRGAGVEEYSGWLDELRAAFRGKQFGGVTTYAASPATLDDRNEDGGYWALSCAVPYKFDLFG</sequence>
<accession>A0ABW6ZAF6</accession>
<dbReference type="Gene3D" id="3.30.2000.20">
    <property type="match status" value="1"/>
</dbReference>
<proteinExistence type="predicted"/>
<keyword evidence="2" id="KW-1185">Reference proteome</keyword>